<reference evidence="3" key="1">
    <citation type="submission" date="2018-11" db="EMBL/GenBank/DDBJ databases">
        <title>Chitinophaga lutea sp.nov., isolate from arsenic contaminated soil.</title>
        <authorList>
            <person name="Zong Y."/>
        </authorList>
    </citation>
    <scope>NUCLEOTIDE SEQUENCE [LARGE SCALE GENOMIC DNA]</scope>
    <source>
        <strain evidence="3">YLT18</strain>
    </source>
</reference>
<evidence type="ECO:0000313" key="3">
    <source>
        <dbReference type="Proteomes" id="UP000279089"/>
    </source>
</evidence>
<keyword evidence="1" id="KW-0812">Transmembrane</keyword>
<keyword evidence="3" id="KW-1185">Reference proteome</keyword>
<feature type="transmembrane region" description="Helical" evidence="1">
    <location>
        <begin position="138"/>
        <end position="155"/>
    </location>
</feature>
<evidence type="ECO:0000256" key="1">
    <source>
        <dbReference type="SAM" id="Phobius"/>
    </source>
</evidence>
<gene>
    <name evidence="2" type="ORF">EG028_15905</name>
</gene>
<dbReference type="RefSeq" id="WP_120517510.1">
    <property type="nucleotide sequence ID" value="NZ_QXZY01000009.1"/>
</dbReference>
<accession>A0A3N4MKM7</accession>
<evidence type="ECO:0000313" key="2">
    <source>
        <dbReference type="EMBL" id="RPD40139.1"/>
    </source>
</evidence>
<keyword evidence="1" id="KW-0472">Membrane</keyword>
<dbReference type="OrthoDB" id="1120881at2"/>
<dbReference type="Proteomes" id="UP000279089">
    <property type="component" value="Unassembled WGS sequence"/>
</dbReference>
<name>A0A3N4MKM7_9BACT</name>
<feature type="transmembrane region" description="Helical" evidence="1">
    <location>
        <begin position="112"/>
        <end position="132"/>
    </location>
</feature>
<protein>
    <submittedName>
        <fullName evidence="2">Uncharacterized protein</fullName>
    </submittedName>
</protein>
<dbReference type="AlphaFoldDB" id="A0A3N4MKM7"/>
<organism evidence="2 3">
    <name type="scientific">Chitinophaga barathri</name>
    <dbReference type="NCBI Taxonomy" id="1647451"/>
    <lineage>
        <taxon>Bacteria</taxon>
        <taxon>Pseudomonadati</taxon>
        <taxon>Bacteroidota</taxon>
        <taxon>Chitinophagia</taxon>
        <taxon>Chitinophagales</taxon>
        <taxon>Chitinophagaceae</taxon>
        <taxon>Chitinophaga</taxon>
    </lineage>
</organism>
<sequence>MNEQQHLDSLHDIKRIMERSTRFMSLSGLGGVGAGISALIGAYFAWNLLDGKVLPNRGGGIISYSGDSVLTFQLFLIAGAVLVAALGTGFYFTWRKAQAQGLRVWDASARKVIINLAIPLFAGGLFILGLLYNGYPGLVAPACLVFYGLGLVNASKYTVTDIRYLGYVEVALGILALFNLYNGLLFWALGFGVMHIFYGALMWWKYERNPTA</sequence>
<feature type="transmembrane region" description="Helical" evidence="1">
    <location>
        <begin position="184"/>
        <end position="204"/>
    </location>
</feature>
<feature type="transmembrane region" description="Helical" evidence="1">
    <location>
        <begin position="162"/>
        <end position="178"/>
    </location>
</feature>
<keyword evidence="1" id="KW-1133">Transmembrane helix</keyword>
<feature type="transmembrane region" description="Helical" evidence="1">
    <location>
        <begin position="69"/>
        <end position="92"/>
    </location>
</feature>
<proteinExistence type="predicted"/>
<feature type="transmembrane region" description="Helical" evidence="1">
    <location>
        <begin position="23"/>
        <end position="49"/>
    </location>
</feature>
<comment type="caution">
    <text evidence="2">The sequence shown here is derived from an EMBL/GenBank/DDBJ whole genome shotgun (WGS) entry which is preliminary data.</text>
</comment>
<dbReference type="EMBL" id="RMBX01000008">
    <property type="protein sequence ID" value="RPD40139.1"/>
    <property type="molecule type" value="Genomic_DNA"/>
</dbReference>